<dbReference type="Proteomes" id="UP001212152">
    <property type="component" value="Unassembled WGS sequence"/>
</dbReference>
<sequence>MLLLPIRPARCCIAAYGRLWSLRIASRPDARLFSATATVATATYPALVYSKYGRPEDILRVSRLSLPPLAKSSVNVQFLAAPINPADINVLQGTYPVKPTFSDDIGGAVAGNEGVARVVAVGSDVHDLSVGDWVLPLASGSGTWRTHAQYSRDDLLQIDHDGVSPITAATVTVNPSTAYRMVRDFAPLKTGDVLLQNGANSGVGQAVIQLARAWGIRTVNIVRSRPNFGELKSELQELGADLVITEDEARRPEIAAAVKELGEGHMPSLALNCVGGKSATNMIRLLGHGGHVVTYGGMSREPLTLPTSAFIFKDLKAHGFWMTRWYNEHSTSERAAMLKDLFKMAREGKLKEPWHRVWKFSANGVKGDEGLQTLCREAVAEAGKGLTSRKQIFTFE</sequence>
<dbReference type="Gene3D" id="3.90.180.10">
    <property type="entry name" value="Medium-chain alcohol dehydrogenases, catalytic domain"/>
    <property type="match status" value="1"/>
</dbReference>
<keyword evidence="7" id="KW-0560">Oxidoreductase</keyword>
<evidence type="ECO:0000256" key="9">
    <source>
        <dbReference type="ARBA" id="ARBA00023128"/>
    </source>
</evidence>
<dbReference type="EMBL" id="JADGJQ010000002">
    <property type="protein sequence ID" value="KAJ3185055.1"/>
    <property type="molecule type" value="Genomic_DNA"/>
</dbReference>
<dbReference type="GO" id="GO:0006633">
    <property type="term" value="P:fatty acid biosynthetic process"/>
    <property type="evidence" value="ECO:0007669"/>
    <property type="project" value="UniProtKB-KW"/>
</dbReference>
<dbReference type="Pfam" id="PF08240">
    <property type="entry name" value="ADH_N"/>
    <property type="match status" value="1"/>
</dbReference>
<dbReference type="InterPro" id="IPR013154">
    <property type="entry name" value="ADH-like_N"/>
</dbReference>
<evidence type="ECO:0000256" key="5">
    <source>
        <dbReference type="ARBA" id="ARBA00022857"/>
    </source>
</evidence>
<evidence type="ECO:0000256" key="11">
    <source>
        <dbReference type="ARBA" id="ARBA00038963"/>
    </source>
</evidence>
<keyword evidence="5" id="KW-0521">NADP</keyword>
<keyword evidence="6" id="KW-0809">Transit peptide</keyword>
<evidence type="ECO:0000256" key="7">
    <source>
        <dbReference type="ARBA" id="ARBA00023002"/>
    </source>
</evidence>
<comment type="catalytic activity">
    <reaction evidence="12">
        <text>a 2,3-saturated acyl-[ACP] + NADP(+) = a (2E)-enoyl-[ACP] + NADPH + H(+)</text>
        <dbReference type="Rhea" id="RHEA:22564"/>
        <dbReference type="Rhea" id="RHEA-COMP:9925"/>
        <dbReference type="Rhea" id="RHEA-COMP:9926"/>
        <dbReference type="ChEBI" id="CHEBI:15378"/>
        <dbReference type="ChEBI" id="CHEBI:57783"/>
        <dbReference type="ChEBI" id="CHEBI:58349"/>
        <dbReference type="ChEBI" id="CHEBI:78784"/>
        <dbReference type="ChEBI" id="CHEBI:78785"/>
        <dbReference type="EC" id="1.3.1.104"/>
    </reaction>
</comment>
<keyword evidence="15" id="KW-1185">Reference proteome</keyword>
<protein>
    <recommendedName>
        <fullName evidence="11">enoyl-[acyl-carrier-protein] reductase</fullName>
        <ecNumber evidence="11">1.3.1.104</ecNumber>
    </recommendedName>
</protein>
<dbReference type="SMART" id="SM00829">
    <property type="entry name" value="PKS_ER"/>
    <property type="match status" value="1"/>
</dbReference>
<dbReference type="CDD" id="cd08290">
    <property type="entry name" value="ETR"/>
    <property type="match status" value="1"/>
</dbReference>
<comment type="subcellular location">
    <subcellularLocation>
        <location evidence="1">Mitochondrion</location>
    </subcellularLocation>
</comment>
<dbReference type="AlphaFoldDB" id="A0AAD5TRX7"/>
<keyword evidence="4" id="KW-0276">Fatty acid metabolism</keyword>
<dbReference type="GO" id="GO:0141148">
    <property type="term" value="F:enoyl-[acyl-carrier-protein] reductase (NADPH) activity"/>
    <property type="evidence" value="ECO:0007669"/>
    <property type="project" value="UniProtKB-EC"/>
</dbReference>
<evidence type="ECO:0000256" key="3">
    <source>
        <dbReference type="ARBA" id="ARBA00022516"/>
    </source>
</evidence>
<keyword evidence="8" id="KW-0443">Lipid metabolism</keyword>
<dbReference type="Pfam" id="PF00107">
    <property type="entry name" value="ADH_zinc_N"/>
    <property type="match status" value="1"/>
</dbReference>
<reference evidence="14" key="1">
    <citation type="submission" date="2020-05" db="EMBL/GenBank/DDBJ databases">
        <title>Phylogenomic resolution of chytrid fungi.</title>
        <authorList>
            <person name="Stajich J.E."/>
            <person name="Amses K."/>
            <person name="Simmons R."/>
            <person name="Seto K."/>
            <person name="Myers J."/>
            <person name="Bonds A."/>
            <person name="Quandt C.A."/>
            <person name="Barry K."/>
            <person name="Liu P."/>
            <person name="Grigoriev I."/>
            <person name="Longcore J.E."/>
            <person name="James T.Y."/>
        </authorList>
    </citation>
    <scope>NUCLEOTIDE SEQUENCE</scope>
    <source>
        <strain evidence="14">JEL0379</strain>
    </source>
</reference>
<evidence type="ECO:0000256" key="2">
    <source>
        <dbReference type="ARBA" id="ARBA00010371"/>
    </source>
</evidence>
<evidence type="ECO:0000259" key="13">
    <source>
        <dbReference type="SMART" id="SM00829"/>
    </source>
</evidence>
<feature type="domain" description="Enoyl reductase (ER)" evidence="13">
    <location>
        <begin position="53"/>
        <end position="392"/>
    </location>
</feature>
<dbReference type="FunFam" id="3.40.50.720:FF:000112">
    <property type="entry name" value="Enoyl-[acyl-carrier-protein] reductase 1, mitochondrial"/>
    <property type="match status" value="1"/>
</dbReference>
<dbReference type="InterPro" id="IPR036291">
    <property type="entry name" value="NAD(P)-bd_dom_sf"/>
</dbReference>
<organism evidence="14 15">
    <name type="scientific">Geranomyces variabilis</name>
    <dbReference type="NCBI Taxonomy" id="109894"/>
    <lineage>
        <taxon>Eukaryota</taxon>
        <taxon>Fungi</taxon>
        <taxon>Fungi incertae sedis</taxon>
        <taxon>Chytridiomycota</taxon>
        <taxon>Chytridiomycota incertae sedis</taxon>
        <taxon>Chytridiomycetes</taxon>
        <taxon>Spizellomycetales</taxon>
        <taxon>Powellomycetaceae</taxon>
        <taxon>Geranomyces</taxon>
    </lineage>
</organism>
<proteinExistence type="inferred from homology"/>
<accession>A0AAD5TRX7</accession>
<dbReference type="Gene3D" id="3.40.50.720">
    <property type="entry name" value="NAD(P)-binding Rossmann-like Domain"/>
    <property type="match status" value="1"/>
</dbReference>
<comment type="caution">
    <text evidence="14">The sequence shown here is derived from an EMBL/GenBank/DDBJ whole genome shotgun (WGS) entry which is preliminary data.</text>
</comment>
<dbReference type="InterPro" id="IPR020843">
    <property type="entry name" value="ER"/>
</dbReference>
<evidence type="ECO:0000256" key="6">
    <source>
        <dbReference type="ARBA" id="ARBA00022946"/>
    </source>
</evidence>
<dbReference type="InterPro" id="IPR011032">
    <property type="entry name" value="GroES-like_sf"/>
</dbReference>
<dbReference type="InterPro" id="IPR013149">
    <property type="entry name" value="ADH-like_C"/>
</dbReference>
<dbReference type="GO" id="GO:0005739">
    <property type="term" value="C:mitochondrion"/>
    <property type="evidence" value="ECO:0007669"/>
    <property type="project" value="UniProtKB-SubCell"/>
</dbReference>
<keyword evidence="3" id="KW-0444">Lipid biosynthesis</keyword>
<evidence type="ECO:0000256" key="1">
    <source>
        <dbReference type="ARBA" id="ARBA00004173"/>
    </source>
</evidence>
<evidence type="ECO:0000313" key="14">
    <source>
        <dbReference type="EMBL" id="KAJ3185055.1"/>
    </source>
</evidence>
<dbReference type="SUPFAM" id="SSF51735">
    <property type="entry name" value="NAD(P)-binding Rossmann-fold domains"/>
    <property type="match status" value="1"/>
</dbReference>
<name>A0AAD5TRX7_9FUNG</name>
<dbReference type="SUPFAM" id="SSF50129">
    <property type="entry name" value="GroES-like"/>
    <property type="match status" value="1"/>
</dbReference>
<dbReference type="PANTHER" id="PTHR43981">
    <property type="entry name" value="ENOYL-[ACYL-CARRIER-PROTEIN] REDUCTASE, MITOCHONDRIAL"/>
    <property type="match status" value="1"/>
</dbReference>
<evidence type="ECO:0000256" key="4">
    <source>
        <dbReference type="ARBA" id="ARBA00022832"/>
    </source>
</evidence>
<dbReference type="PANTHER" id="PTHR43981:SF2">
    <property type="entry name" value="ENOYL-[ACYL-CARRIER-PROTEIN] REDUCTASE, MITOCHONDRIAL"/>
    <property type="match status" value="1"/>
</dbReference>
<evidence type="ECO:0000313" key="15">
    <source>
        <dbReference type="Proteomes" id="UP001212152"/>
    </source>
</evidence>
<evidence type="ECO:0000256" key="10">
    <source>
        <dbReference type="ARBA" id="ARBA00023160"/>
    </source>
</evidence>
<evidence type="ECO:0000256" key="12">
    <source>
        <dbReference type="ARBA" id="ARBA00048843"/>
    </source>
</evidence>
<keyword evidence="9" id="KW-0496">Mitochondrion</keyword>
<dbReference type="InterPro" id="IPR051034">
    <property type="entry name" value="Mito_Enoyl-ACP_Reductase"/>
</dbReference>
<dbReference type="EC" id="1.3.1.104" evidence="11"/>
<gene>
    <name evidence="14" type="ORF">HDU87_002621</name>
</gene>
<evidence type="ECO:0000256" key="8">
    <source>
        <dbReference type="ARBA" id="ARBA00023098"/>
    </source>
</evidence>
<comment type="similarity">
    <text evidence="2">Belongs to the zinc-containing alcohol dehydrogenase family. Quinone oxidoreductase subfamily.</text>
</comment>
<keyword evidence="10" id="KW-0275">Fatty acid biosynthesis</keyword>